<dbReference type="Pfam" id="PF01388">
    <property type="entry name" value="ARID"/>
    <property type="match status" value="1"/>
</dbReference>
<feature type="compositionally biased region" description="Basic and acidic residues" evidence="23">
    <location>
        <begin position="1197"/>
        <end position="1209"/>
    </location>
</feature>
<dbReference type="GO" id="GO:0003723">
    <property type="term" value="F:RNA binding"/>
    <property type="evidence" value="ECO:0007669"/>
    <property type="project" value="UniProtKB-UniRule"/>
</dbReference>
<feature type="region of interest" description="Disordered" evidence="23">
    <location>
        <begin position="1376"/>
        <end position="1410"/>
    </location>
</feature>
<feature type="compositionally biased region" description="Acidic residues" evidence="23">
    <location>
        <begin position="497"/>
        <end position="509"/>
    </location>
</feature>
<reference evidence="26 27" key="1">
    <citation type="submission" date="2020-12" db="EMBL/GenBank/DDBJ databases">
        <title>De novo assembly of Tibetan sheep genome.</title>
        <authorList>
            <person name="Li X."/>
        </authorList>
    </citation>
    <scope>NUCLEOTIDE SEQUENCE [LARGE SCALE GENOMIC DNA]</scope>
    <source>
        <tissue evidence="26">Heart</tissue>
    </source>
</reference>
<comment type="subunit">
    <text evidence="16">Component of a Sin3A corepressor complex consisting of SIN3A, SAP130, SUDS3/SAP45, SAP180, HDAC1 and HDAC2. Interacts with ARID4A. Interacts with AR.</text>
</comment>
<dbReference type="CDD" id="cd12395">
    <property type="entry name" value="RRM2_RBM34"/>
    <property type="match status" value="1"/>
</dbReference>
<feature type="compositionally biased region" description="Acidic residues" evidence="23">
    <location>
        <begin position="712"/>
        <end position="723"/>
    </location>
</feature>
<feature type="region of interest" description="Disordered" evidence="23">
    <location>
        <begin position="1252"/>
        <end position="1287"/>
    </location>
</feature>
<dbReference type="SUPFAM" id="SSF63748">
    <property type="entry name" value="Tudor/PWWP/MBT"/>
    <property type="match status" value="1"/>
</dbReference>
<dbReference type="FunFam" id="2.30.30.140:FF:000012">
    <property type="entry name" value="AT-rich interactive domain-containing protein 4A"/>
    <property type="match status" value="1"/>
</dbReference>
<feature type="compositionally biased region" description="Polar residues" evidence="23">
    <location>
        <begin position="1081"/>
        <end position="1105"/>
    </location>
</feature>
<feature type="compositionally biased region" description="Basic residues" evidence="23">
    <location>
        <begin position="1131"/>
        <end position="1149"/>
    </location>
</feature>
<feature type="compositionally biased region" description="Basic and acidic residues" evidence="23">
    <location>
        <begin position="727"/>
        <end position="753"/>
    </location>
</feature>
<evidence type="ECO:0000256" key="15">
    <source>
        <dbReference type="ARBA" id="ARBA00053656"/>
    </source>
</evidence>
<keyword evidence="11" id="KW-0175">Coiled coil</keyword>
<evidence type="ECO:0000256" key="8">
    <source>
        <dbReference type="ARBA" id="ARBA00022884"/>
    </source>
</evidence>
<dbReference type="FunFam" id="1.10.150.60:FF:000003">
    <property type="entry name" value="AT-rich interactive domain-containing protein 4B"/>
    <property type="match status" value="1"/>
</dbReference>
<name>A0A835ZJV1_SHEEP</name>
<evidence type="ECO:0000259" key="25">
    <source>
        <dbReference type="PROSITE" id="PS51011"/>
    </source>
</evidence>
<dbReference type="Pfam" id="PF11717">
    <property type="entry name" value="Tudor-knot"/>
    <property type="match status" value="1"/>
</dbReference>
<evidence type="ECO:0000313" key="27">
    <source>
        <dbReference type="Proteomes" id="UP000664991"/>
    </source>
</evidence>
<evidence type="ECO:0000313" key="26">
    <source>
        <dbReference type="EMBL" id="KAG5194578.1"/>
    </source>
</evidence>
<feature type="compositionally biased region" description="Acidic residues" evidence="23">
    <location>
        <begin position="787"/>
        <end position="799"/>
    </location>
</feature>
<dbReference type="InterPro" id="IPR001606">
    <property type="entry name" value="ARID_dom"/>
</dbReference>
<evidence type="ECO:0000256" key="16">
    <source>
        <dbReference type="ARBA" id="ARBA00063472"/>
    </source>
</evidence>
<dbReference type="InterPro" id="IPR012677">
    <property type="entry name" value="Nucleotide-bd_a/b_plait_sf"/>
</dbReference>
<feature type="domain" description="ARID" evidence="25">
    <location>
        <begin position="306"/>
        <end position="398"/>
    </location>
</feature>
<feature type="compositionally biased region" description="Low complexity" evidence="23">
    <location>
        <begin position="1029"/>
        <end position="1038"/>
    </location>
</feature>
<evidence type="ECO:0000256" key="17">
    <source>
        <dbReference type="ARBA" id="ARBA00067871"/>
    </source>
</evidence>
<dbReference type="SUPFAM" id="SSF46774">
    <property type="entry name" value="ARID-like"/>
    <property type="match status" value="1"/>
</dbReference>
<evidence type="ECO:0000256" key="10">
    <source>
        <dbReference type="ARBA" id="ARBA00023015"/>
    </source>
</evidence>
<dbReference type="Pfam" id="PF08169">
    <property type="entry name" value="RBB1NT"/>
    <property type="match status" value="1"/>
</dbReference>
<evidence type="ECO:0000256" key="5">
    <source>
        <dbReference type="ARBA" id="ARBA00022737"/>
    </source>
</evidence>
<evidence type="ECO:0000256" key="14">
    <source>
        <dbReference type="ARBA" id="ARBA00023242"/>
    </source>
</evidence>
<evidence type="ECO:0000256" key="4">
    <source>
        <dbReference type="ARBA" id="ARBA00022553"/>
    </source>
</evidence>
<evidence type="ECO:0000256" key="2">
    <source>
        <dbReference type="ARBA" id="ARBA00007077"/>
    </source>
</evidence>
<feature type="region of interest" description="Disordered" evidence="23">
    <location>
        <begin position="448"/>
        <end position="576"/>
    </location>
</feature>
<feature type="compositionally biased region" description="Basic and acidic residues" evidence="23">
    <location>
        <begin position="642"/>
        <end position="655"/>
    </location>
</feature>
<dbReference type="SUPFAM" id="SSF54160">
    <property type="entry name" value="Chromo domain-like"/>
    <property type="match status" value="1"/>
</dbReference>
<feature type="domain" description="RRM" evidence="24">
    <location>
        <begin position="1479"/>
        <end position="1574"/>
    </location>
</feature>
<dbReference type="InterPro" id="IPR000504">
    <property type="entry name" value="RRM_dom"/>
</dbReference>
<dbReference type="PROSITE" id="PS50102">
    <property type="entry name" value="RRM"/>
    <property type="match status" value="2"/>
</dbReference>
<dbReference type="InterPro" id="IPR016197">
    <property type="entry name" value="Chromo-like_dom_sf"/>
</dbReference>
<dbReference type="FunFam" id="3.30.70.330:FF:000561">
    <property type="entry name" value="RNA-binding protein 34 isoform X2"/>
    <property type="match status" value="1"/>
</dbReference>
<dbReference type="SMART" id="SM00501">
    <property type="entry name" value="BRIGHT"/>
    <property type="match status" value="1"/>
</dbReference>
<dbReference type="CDD" id="cd16883">
    <property type="entry name" value="ARID_ARID4B"/>
    <property type="match status" value="1"/>
</dbReference>
<feature type="region of interest" description="Disordered" evidence="23">
    <location>
        <begin position="124"/>
        <end position="166"/>
    </location>
</feature>
<comment type="caution">
    <text evidence="26">The sequence shown here is derived from an EMBL/GenBank/DDBJ whole genome shotgun (WGS) entry which is preliminary data.</text>
</comment>
<accession>A0A835ZJV1</accession>
<feature type="compositionally biased region" description="Basic and acidic residues" evidence="23">
    <location>
        <begin position="519"/>
        <end position="531"/>
    </location>
</feature>
<feature type="region of interest" description="Disordered" evidence="23">
    <location>
        <begin position="1702"/>
        <end position="1722"/>
    </location>
</feature>
<keyword evidence="6" id="KW-0832">Ubl conjugation</keyword>
<dbReference type="Gene3D" id="3.30.70.330">
    <property type="match status" value="2"/>
</dbReference>
<feature type="compositionally biased region" description="Basic and acidic residues" evidence="23">
    <location>
        <begin position="910"/>
        <end position="928"/>
    </location>
</feature>
<keyword evidence="14" id="KW-0539">Nucleus</keyword>
<dbReference type="Proteomes" id="UP000664991">
    <property type="component" value="Unassembled WGS sequence"/>
</dbReference>
<dbReference type="InterPro" id="IPR002999">
    <property type="entry name" value="Tudor"/>
</dbReference>
<evidence type="ECO:0000256" key="1">
    <source>
        <dbReference type="ARBA" id="ARBA00004604"/>
    </source>
</evidence>
<comment type="subcellular location">
    <subcellularLocation>
        <location evidence="1">Nucleus</location>
        <location evidence="1">Nucleolus</location>
    </subcellularLocation>
</comment>
<feature type="compositionally biased region" description="Basic and acidic residues" evidence="23">
    <location>
        <begin position="484"/>
        <end position="496"/>
    </location>
</feature>
<dbReference type="PANTHER" id="PTHR13964">
    <property type="entry name" value="RBP-RELATED"/>
    <property type="match status" value="1"/>
</dbReference>
<evidence type="ECO:0000256" key="6">
    <source>
        <dbReference type="ARBA" id="ARBA00022843"/>
    </source>
</evidence>
<dbReference type="EMBL" id="JAEMGP010000025">
    <property type="protein sequence ID" value="KAG5194578.1"/>
    <property type="molecule type" value="Genomic_DNA"/>
</dbReference>
<dbReference type="Pfam" id="PF00076">
    <property type="entry name" value="RRM_1"/>
    <property type="match status" value="2"/>
</dbReference>
<evidence type="ECO:0000256" key="22">
    <source>
        <dbReference type="PROSITE-ProRule" id="PRU00176"/>
    </source>
</evidence>
<keyword evidence="4" id="KW-0597">Phosphoprotein</keyword>
<dbReference type="FunFam" id="3.30.70.330:FF:000511">
    <property type="entry name" value="RNA binding motif protein 34"/>
    <property type="match status" value="1"/>
</dbReference>
<dbReference type="CDD" id="cd12394">
    <property type="entry name" value="RRM1_RBM34"/>
    <property type="match status" value="1"/>
</dbReference>
<protein>
    <recommendedName>
        <fullName evidence="18">AT-rich interactive domain-containing protein 4B</fullName>
    </recommendedName>
    <alternativeName>
        <fullName evidence="20">180 kDa Sin3-associated polypeptide</fullName>
    </alternativeName>
    <alternativeName>
        <fullName evidence="21">Histone deacetylase complex subunit SAP180</fullName>
    </alternativeName>
    <alternativeName>
        <fullName evidence="19">RNA-binding motif protein 34</fullName>
    </alternativeName>
    <alternativeName>
        <fullName evidence="17">RNA-binding protein 34</fullName>
    </alternativeName>
</protein>
<dbReference type="PROSITE" id="PS51011">
    <property type="entry name" value="ARID"/>
    <property type="match status" value="1"/>
</dbReference>
<feature type="compositionally biased region" description="Acidic residues" evidence="23">
    <location>
        <begin position="532"/>
        <end position="566"/>
    </location>
</feature>
<feature type="region of interest" description="Disordered" evidence="23">
    <location>
        <begin position="910"/>
        <end position="1213"/>
    </location>
</feature>
<dbReference type="GO" id="GO:0006325">
    <property type="term" value="P:chromatin organization"/>
    <property type="evidence" value="ECO:0007669"/>
    <property type="project" value="UniProtKB-KW"/>
</dbReference>
<dbReference type="SMART" id="SM01014">
    <property type="entry name" value="ARID"/>
    <property type="match status" value="1"/>
</dbReference>
<dbReference type="PANTHER" id="PTHR13964:SF24">
    <property type="entry name" value="AT-RICH INTERACTIVE DOMAIN-CONTAINING PROTEIN 4B"/>
    <property type="match status" value="1"/>
</dbReference>
<evidence type="ECO:0000259" key="24">
    <source>
        <dbReference type="PROSITE" id="PS50102"/>
    </source>
</evidence>
<keyword evidence="12" id="KW-0238">DNA-binding</keyword>
<proteinExistence type="inferred from homology"/>
<dbReference type="FunFam" id="2.30.30.140:FF:000009">
    <property type="entry name" value="AT-rich interactive domain-containing protein 4B"/>
    <property type="match status" value="1"/>
</dbReference>
<dbReference type="SMART" id="SM00333">
    <property type="entry name" value="TUDOR"/>
    <property type="match status" value="2"/>
</dbReference>
<gene>
    <name evidence="26" type="ORF">JEQ12_012854</name>
</gene>
<dbReference type="InterPro" id="IPR036431">
    <property type="entry name" value="ARID_dom_sf"/>
</dbReference>
<keyword evidence="10" id="KW-0805">Transcription regulation</keyword>
<feature type="region of interest" description="Disordered" evidence="23">
    <location>
        <begin position="636"/>
        <end position="679"/>
    </location>
</feature>
<evidence type="ECO:0000256" key="7">
    <source>
        <dbReference type="ARBA" id="ARBA00022853"/>
    </source>
</evidence>
<feature type="compositionally biased region" description="Basic and acidic residues" evidence="23">
    <location>
        <begin position="1055"/>
        <end position="1066"/>
    </location>
</feature>
<dbReference type="GO" id="GO:0006357">
    <property type="term" value="P:regulation of transcription by RNA polymerase II"/>
    <property type="evidence" value="ECO:0007669"/>
    <property type="project" value="TreeGrafter"/>
</dbReference>
<evidence type="ECO:0000256" key="9">
    <source>
        <dbReference type="ARBA" id="ARBA00022990"/>
    </source>
</evidence>
<dbReference type="Gene3D" id="2.30.30.140">
    <property type="match status" value="3"/>
</dbReference>
<keyword evidence="7" id="KW-0156">Chromatin regulator</keyword>
<feature type="compositionally biased region" description="Polar residues" evidence="23">
    <location>
        <begin position="1039"/>
        <end position="1048"/>
    </location>
</feature>
<evidence type="ECO:0000256" key="12">
    <source>
        <dbReference type="ARBA" id="ARBA00023125"/>
    </source>
</evidence>
<evidence type="ECO:0000256" key="23">
    <source>
        <dbReference type="SAM" id="MobiDB-lite"/>
    </source>
</evidence>
<dbReference type="InterPro" id="IPR035979">
    <property type="entry name" value="RBD_domain_sf"/>
</dbReference>
<evidence type="ECO:0000256" key="20">
    <source>
        <dbReference type="ARBA" id="ARBA00078156"/>
    </source>
</evidence>
<feature type="compositionally biased region" description="Acidic residues" evidence="23">
    <location>
        <begin position="277"/>
        <end position="305"/>
    </location>
</feature>
<dbReference type="InterPro" id="IPR047476">
    <property type="entry name" value="Tudor_ARID4B_rpt1"/>
</dbReference>
<feature type="region of interest" description="Disordered" evidence="23">
    <location>
        <begin position="266"/>
        <end position="306"/>
    </location>
</feature>
<feature type="compositionally biased region" description="Polar residues" evidence="23">
    <location>
        <begin position="1012"/>
        <end position="1022"/>
    </location>
</feature>
<feature type="region of interest" description="Disordered" evidence="23">
    <location>
        <begin position="1662"/>
        <end position="1685"/>
    </location>
</feature>
<feature type="compositionally biased region" description="Basic and acidic residues" evidence="23">
    <location>
        <begin position="828"/>
        <end position="852"/>
    </location>
</feature>
<dbReference type="InterPro" id="IPR047474">
    <property type="entry name" value="Tudor_ARID4B_rpt2"/>
</dbReference>
<keyword evidence="9" id="KW-0007">Acetylation</keyword>
<evidence type="ECO:0000256" key="11">
    <source>
        <dbReference type="ARBA" id="ARBA00023054"/>
    </source>
</evidence>
<feature type="compositionally biased region" description="Basic and acidic residues" evidence="23">
    <location>
        <begin position="448"/>
        <end position="464"/>
    </location>
</feature>
<evidence type="ECO:0000256" key="19">
    <source>
        <dbReference type="ARBA" id="ARBA00075574"/>
    </source>
</evidence>
<comment type="function">
    <text evidence="15">Acts as a transcriptional repressor. May function in the assembly and/or enzymatic activity of the Sin3A corepressor complex or in mediating interactions between the complex and other regulatory complexes. Plays a role in the regulation of epigenetic modifications at the PWS/AS imprinting center near the SNRPN promoter, where it might function as part of a complex with RB1 and ARID4A. Involved in spermatogenesis, together with ARID4A, where it functions as a transcriptional coactivator for AR (androgen receptor) and enhances expression of genes required for sperm maturation. Regulates expression of the tight junction protein CLDN3 in the testis, which is important for integrity of the blood-testis barrier. Plays a role in myeloid homeostasis where it regulates the histone methylation state of bone marrow cells and expression of various genes involved in hematopoiesis. May function as a leukemia suppressor.</text>
</comment>
<dbReference type="SMART" id="SM00360">
    <property type="entry name" value="RRM"/>
    <property type="match status" value="2"/>
</dbReference>
<evidence type="ECO:0000256" key="13">
    <source>
        <dbReference type="ARBA" id="ARBA00023163"/>
    </source>
</evidence>
<dbReference type="FunFam" id="2.30.30.140:FF:000044">
    <property type="entry name" value="AT-rich interactive domain-containing protein 4B isoform X1"/>
    <property type="match status" value="1"/>
</dbReference>
<dbReference type="InterPro" id="IPR025995">
    <property type="entry name" value="Tudor-knot"/>
</dbReference>
<evidence type="ECO:0000256" key="21">
    <source>
        <dbReference type="ARBA" id="ARBA00083404"/>
    </source>
</evidence>
<evidence type="ECO:0000256" key="18">
    <source>
        <dbReference type="ARBA" id="ARBA00071292"/>
    </source>
</evidence>
<feature type="compositionally biased region" description="Basic and acidic residues" evidence="23">
    <location>
        <begin position="996"/>
        <end position="1011"/>
    </location>
</feature>
<feature type="domain" description="RRM" evidence="24">
    <location>
        <begin position="1581"/>
        <end position="1658"/>
    </location>
</feature>
<dbReference type="InterPro" id="IPR051232">
    <property type="entry name" value="ARID/SWI1_ChromRemod"/>
</dbReference>
<keyword evidence="13" id="KW-0804">Transcription</keyword>
<comment type="similarity">
    <text evidence="2">Belongs to the RRM RBM34 family.</text>
</comment>
<dbReference type="InterPro" id="IPR028853">
    <property type="entry name" value="ARID4B_ARID/BRIGHT"/>
</dbReference>
<evidence type="ECO:0000256" key="3">
    <source>
        <dbReference type="ARBA" id="ARBA00022499"/>
    </source>
</evidence>
<feature type="region of interest" description="Disordered" evidence="23">
    <location>
        <begin position="707"/>
        <end position="895"/>
    </location>
</feature>
<keyword evidence="3" id="KW-1017">Isopeptide bond</keyword>
<dbReference type="CDD" id="cd20460">
    <property type="entry name" value="Tudor_ARID4B_rpt1"/>
    <property type="match status" value="1"/>
</dbReference>
<keyword evidence="5" id="KW-0677">Repeat</keyword>
<keyword evidence="8 22" id="KW-0694">RNA-binding</keyword>
<feature type="compositionally biased region" description="Basic and acidic residues" evidence="23">
    <location>
        <begin position="807"/>
        <end position="816"/>
    </location>
</feature>
<dbReference type="CDD" id="cd20462">
    <property type="entry name" value="Tudor_ARID4B_rpt2"/>
    <property type="match status" value="1"/>
</dbReference>
<dbReference type="InterPro" id="IPR034221">
    <property type="entry name" value="RBM34_RRM2"/>
</dbReference>
<sequence length="1722" mass="192674">MKALDEPPYLTVGTDVSAKYRGAFCEAKIKTAKRLVKVKVTFRHDSSTVEVQDDHIKGPLKVGAIVEVKNLDGAYQEAVINKLTDASWYTVVFDDGDEKTLRRSSLCLKGERHFAESETLDQLPLTNPEHFGTPVIGKKTNRGRRSNHIPEEESSSSSSDEDEDDRKQIDELLGKVVCVDYISLDKKKALWFPALVVCPDCSDEIAVKKDNILVRSFKDGKFTSVPRKDVHEITSDAVPKPDAVLKQAFDQALEFHKSRTIPANWKTELKEDSSSSEAEEEEEEEDDEKEKEDNSSEEEEEIEPFPEERENFLQQLYKFMEDRGTPINKRPVLGYRNLNLFKLFRLVHKLGGFDNIESGAVWKQVYQDLGIPVLNSAAGYNVKCAYKKYLYGFEEYCRSANIEFQMALPEKVVNKPCKECENVKEIKVKEENEPEIKEIKIEEEANIIPKEEKPLEEGVERKETTQPSQGSKKNLLESMPTQSEQEKEVNMKKTEENENLEDKDDDTAGADEPLSIKVEAGEEKAKSGDETNKEEEEDDEEVEEEEEEEEEEDEEDDDNNEEEEFECYPPGMKVQVRYGRGKNQKMYEASIKDSDVEGGEVLYLVHYCGWNVRYDEWIKADKIVRPADKNVPKIKHRKKIKNKLDKEKDKDEKYSPKNCKLRRLSKPPFQTNPSPEMVSKLDLTDAKNSDTAHIKSIEITSILNGLQASESSAEDSEQEDETSVQDLENHGKEESKMDHLTHNRSDLPSKEEQNSSSLLEENKGHADLVIAKPLSKSPESLRKDMEALSEDTDYEEEDEVTKKRKDVKKDTADKSSKPPVKRGKRRYCNTEECLKSGSPSKKEDKAKNKEALCIENSSNSSSDEDEEGKSKAKVTPTKKYNGLEEKRKSLRTTGFYSGFSEVAEKRIKLLNNSDERLQNSRAKDRKDVWSSIQGQWPKKTLKELFSDSDTEAAASPPHPAPEEGPAEGSLQTVAEEESCSPNTDLAAPPSAGAEGKPTEEKPAEVSDKKSEFPSSGSNSVLNTPPTTPESPSSVTVTEASRQPPSVTVSEPLAPNHEEVRSIKSETDSTVEVDSVAGELQDLQSEGNSSPTGFDASVSSSSSNQPEAEHPEKACTGQKRVKEAQGGGNSSKKQKRSHKSAVVNNKKKGKGTNSSDSEELSAGESVTKAQPIKSVSTGMKAHGTKSPARTQSPGKCGKNGDKDPDLKEPSNRLPKVYKWSFQMSDLENMTSAERITILQEKLQEIRKHYLSLKSEVASIDRRRKRLKKKERESAATSSSSSSPSSSSITAAVMLALAEPPLPGAPQNGVSVECRENPDYGACGNLEGDYEVGQVANSLFRGKQPSRGSTGRLASLFRSVNPQLQPVYVPVPKEAIKKRKRDEEEESSPQIQTPLLQEPAKKMKVKKKLSDAEKKLANREDALASADLEEIQQKQGQKRKNSQPGVTVADKELLDDVEETVVNQRKKIQINQEAERLKNERTVFVGNLPVTCKKKKLKSFFKEYGQIESVRFRSLIPAEGTLSKKLAAIKRKIHPDQKNINAYVVFKDENAATKALERNGAQFAEGFRVRVDLATETSSRDKRSVFVGNLPYKVEESAVEKHFLACGNVVAVRIVRDQVTGVGRGFGYVLFENTDAVHLALKLNNSELMGRKLRVMRSVHKEKLKQNSNPSLKNVSKPKQGLNFASKSAQNSKGLFIGEKAVLMKKKKKGQKKSRRTKTQKKQK</sequence>
<organism evidence="26 27">
    <name type="scientific">Ovis aries</name>
    <name type="common">Sheep</name>
    <dbReference type="NCBI Taxonomy" id="9940"/>
    <lineage>
        <taxon>Eukaryota</taxon>
        <taxon>Metazoa</taxon>
        <taxon>Chordata</taxon>
        <taxon>Craniata</taxon>
        <taxon>Vertebrata</taxon>
        <taxon>Euteleostomi</taxon>
        <taxon>Mammalia</taxon>
        <taxon>Eutheria</taxon>
        <taxon>Laurasiatheria</taxon>
        <taxon>Artiodactyla</taxon>
        <taxon>Ruminantia</taxon>
        <taxon>Pecora</taxon>
        <taxon>Bovidae</taxon>
        <taxon>Caprinae</taxon>
        <taxon>Ovis</taxon>
    </lineage>
</organism>
<dbReference type="SUPFAM" id="SSF54928">
    <property type="entry name" value="RNA-binding domain, RBD"/>
    <property type="match status" value="2"/>
</dbReference>
<dbReference type="InterPro" id="IPR012603">
    <property type="entry name" value="ARID4A/B_PWWP"/>
</dbReference>
<dbReference type="Gene3D" id="1.10.150.60">
    <property type="entry name" value="ARID DNA-binding domain"/>
    <property type="match status" value="1"/>
</dbReference>
<dbReference type="GO" id="GO:0000976">
    <property type="term" value="F:transcription cis-regulatory region binding"/>
    <property type="evidence" value="ECO:0007669"/>
    <property type="project" value="TreeGrafter"/>
</dbReference>
<dbReference type="GO" id="GO:0005730">
    <property type="term" value="C:nucleolus"/>
    <property type="evidence" value="ECO:0007669"/>
    <property type="project" value="UniProtKB-SubCell"/>
</dbReference>
<feature type="compositionally biased region" description="Low complexity" evidence="23">
    <location>
        <begin position="1273"/>
        <end position="1287"/>
    </location>
</feature>